<dbReference type="Gene3D" id="1.20.1270.50">
    <property type="entry name" value="Glycoside hydrolase family 38, central domain"/>
    <property type="match status" value="1"/>
</dbReference>
<dbReference type="Gene3D" id="3.20.110.10">
    <property type="entry name" value="Glycoside hydrolase 38, N terminal domain"/>
    <property type="match status" value="1"/>
</dbReference>
<dbReference type="CDD" id="cd10789">
    <property type="entry name" value="GH38N_AMII_ER_cytosolic"/>
    <property type="match status" value="1"/>
</dbReference>
<evidence type="ECO:0000256" key="3">
    <source>
        <dbReference type="ARBA" id="ARBA00022801"/>
    </source>
</evidence>
<dbReference type="RefSeq" id="WP_078768366.1">
    <property type="nucleotide sequence ID" value="NZ_FUWW01000008.1"/>
</dbReference>
<keyword evidence="3" id="KW-0378">Hydrolase</keyword>
<dbReference type="GO" id="GO:0046872">
    <property type="term" value="F:metal ion binding"/>
    <property type="evidence" value="ECO:0007669"/>
    <property type="project" value="UniProtKB-KW"/>
</dbReference>
<dbReference type="GO" id="GO:0006013">
    <property type="term" value="P:mannose metabolic process"/>
    <property type="evidence" value="ECO:0007669"/>
    <property type="project" value="InterPro"/>
</dbReference>
<dbReference type="InterPro" id="IPR000602">
    <property type="entry name" value="Glyco_hydro_38_N"/>
</dbReference>
<feature type="domain" description="Glycoside hydrolase family 38 central" evidence="5">
    <location>
        <begin position="509"/>
        <end position="582"/>
    </location>
</feature>
<proteinExistence type="inferred from homology"/>
<dbReference type="InterPro" id="IPR011013">
    <property type="entry name" value="Gal_mutarotase_sf_dom"/>
</dbReference>
<dbReference type="InterPro" id="IPR037094">
    <property type="entry name" value="Glyco_hydro_38_cen_sf"/>
</dbReference>
<keyword evidence="7" id="KW-1185">Reference proteome</keyword>
<comment type="similarity">
    <text evidence="1">Belongs to the glycosyl hydrolase 38 family.</text>
</comment>
<dbReference type="AlphaFoldDB" id="A0A1T4LG56"/>
<keyword evidence="4" id="KW-0326">Glycosidase</keyword>
<sequence length="974" mass="112471">MAHIKVVRRSMRPEEWTDLRFGWLKRHIYSSKWEITNLMIKDARQVSEMEFEYYSDDYRPLQKGDMYFTPDGTAFIKADVDIPKELQGKELWFSLKTAAEICVKVNGKYVGGVDPNRERMLLSPYVDDTKTLHFDMMGYNRSKPDDERNPESLSVRGCRQIFEGAYICTVNHEVQDLVWDFELLLDIAKSDLFNEDYRDFLNRELNNAMNFIDFDSDELTGVAEAKKYIDEVIYANDTYKGTGDVALIAHSHLDIAYYWRRIHAVQKNLRTVLIQLRLMDKYPDFKYTHTQPYVYETLEKHYPDVFKELQQKVKNGQFEPVGAMYVEPDCNIPCAESLIRQCLYGQKTYKRMFGKYVNNAWLPDVFGNSWIMPQILKKSGVDYFVSNKMSTWNDTNRFPHNNFIWKGIDGSSVYACVPPTHFITWNAPSQIQENWEAYIDKDQGGQTMNMFGYGDGGSGCTEEMIELMHRFDKLSVMPKCEHMGGAEFLEKNLKDNKNLEVWDGELYLEMHRGTFTTKSNLKQKNRQLEFKFRTAEMLSVLRGDDNRDTLTALYKKFLVNQFHDILPGSHIHPVYEDAMADYAEIETALDEIIGTGSKYFNTLNFERNALAFVPNKTGSATRHGAKGNWLVPSIPALSSKTLRATKYNNDWFTYKNGTITTPFYTASLNSDGSFSSLFDNELCREWTDGDFNKLKIYTDNPGNYDAWDILPNYKDKQIEIEVTEPLAITEQDGECVTFKTVLSTEKSSWTMLVRFFRQSRGIEVENQVSWNEKHRLAKVEFASNILTRKALCDTSAGFIERETNKNTTWQQARFEVCHHKWCDMSETGGGISLINEGKYGVGFDENKMSLSLLRATIRPDVTSDMGNHDFCYMIMPHSGDAVSADINKIALQYNAPLVKADVEWSLSTFEPLYLQAVKKAEDSEMTVVRLSEQNGSRGEIKLDRTVKFLNMLEEEIGETDTIRYSPFEIITLGV</sequence>
<dbReference type="GO" id="GO:0009313">
    <property type="term" value="P:oligosaccharide catabolic process"/>
    <property type="evidence" value="ECO:0007669"/>
    <property type="project" value="TreeGrafter"/>
</dbReference>
<dbReference type="InterPro" id="IPR027291">
    <property type="entry name" value="Glyco_hydro_38_N_sf"/>
</dbReference>
<name>A0A1T4LG56_9FIRM</name>
<dbReference type="Pfam" id="PF07748">
    <property type="entry name" value="Glyco_hydro_38C"/>
    <property type="match status" value="1"/>
</dbReference>
<keyword evidence="2" id="KW-0479">Metal-binding</keyword>
<dbReference type="Pfam" id="PF09261">
    <property type="entry name" value="Alpha-mann_mid"/>
    <property type="match status" value="1"/>
</dbReference>
<evidence type="ECO:0000256" key="4">
    <source>
        <dbReference type="ARBA" id="ARBA00023295"/>
    </source>
</evidence>
<evidence type="ECO:0000256" key="2">
    <source>
        <dbReference type="ARBA" id="ARBA00022723"/>
    </source>
</evidence>
<dbReference type="PANTHER" id="PTHR46017:SF1">
    <property type="entry name" value="ALPHA-MANNOSIDASE 2C1"/>
    <property type="match status" value="1"/>
</dbReference>
<accession>A0A1T4LG56</accession>
<dbReference type="OrthoDB" id="9772207at2"/>
<reference evidence="6 7" key="1">
    <citation type="submission" date="2017-02" db="EMBL/GenBank/DDBJ databases">
        <authorList>
            <person name="Peterson S.W."/>
        </authorList>
    </citation>
    <scope>NUCLEOTIDE SEQUENCE [LARGE SCALE GENOMIC DNA]</scope>
    <source>
        <strain evidence="6 7">ATCC 51222</strain>
    </source>
</reference>
<dbReference type="EMBL" id="FUWW01000008">
    <property type="protein sequence ID" value="SJZ53709.1"/>
    <property type="molecule type" value="Genomic_DNA"/>
</dbReference>
<dbReference type="InterPro" id="IPR041147">
    <property type="entry name" value="GH38_C"/>
</dbReference>
<dbReference type="SMART" id="SM00872">
    <property type="entry name" value="Alpha-mann_mid"/>
    <property type="match status" value="1"/>
</dbReference>
<evidence type="ECO:0000259" key="5">
    <source>
        <dbReference type="SMART" id="SM00872"/>
    </source>
</evidence>
<gene>
    <name evidence="6" type="ORF">SAMN02745114_00874</name>
</gene>
<dbReference type="InterPro" id="IPR011682">
    <property type="entry name" value="Glyco_hydro_38_C"/>
</dbReference>
<dbReference type="InterPro" id="IPR011330">
    <property type="entry name" value="Glyco_hydro/deAcase_b/a-brl"/>
</dbReference>
<dbReference type="SUPFAM" id="SSF88688">
    <property type="entry name" value="Families 57/38 glycoside transferase middle domain"/>
    <property type="match status" value="1"/>
</dbReference>
<dbReference type="Gene3D" id="2.60.40.2220">
    <property type="match status" value="1"/>
</dbReference>
<dbReference type="Pfam" id="PF01074">
    <property type="entry name" value="Glyco_hydro_38N"/>
    <property type="match status" value="1"/>
</dbReference>
<protein>
    <submittedName>
        <fullName evidence="6">Alpha-mannosidase</fullName>
    </submittedName>
</protein>
<dbReference type="PANTHER" id="PTHR46017">
    <property type="entry name" value="ALPHA-MANNOSIDASE 2C1"/>
    <property type="match status" value="1"/>
</dbReference>
<evidence type="ECO:0000313" key="7">
    <source>
        <dbReference type="Proteomes" id="UP000190657"/>
    </source>
</evidence>
<evidence type="ECO:0000313" key="6">
    <source>
        <dbReference type="EMBL" id="SJZ53709.1"/>
    </source>
</evidence>
<dbReference type="Gene3D" id="2.70.98.30">
    <property type="entry name" value="Golgi alpha-mannosidase II, domain 4"/>
    <property type="match status" value="1"/>
</dbReference>
<dbReference type="SUPFAM" id="SSF88713">
    <property type="entry name" value="Glycoside hydrolase/deacetylase"/>
    <property type="match status" value="1"/>
</dbReference>
<dbReference type="InterPro" id="IPR028995">
    <property type="entry name" value="Glyco_hydro_57/38_cen_sf"/>
</dbReference>
<evidence type="ECO:0000256" key="1">
    <source>
        <dbReference type="ARBA" id="ARBA00009792"/>
    </source>
</evidence>
<organism evidence="6 7">
    <name type="scientific">Eubacterium coprostanoligenes</name>
    <dbReference type="NCBI Taxonomy" id="290054"/>
    <lineage>
        <taxon>Bacteria</taxon>
        <taxon>Bacillati</taxon>
        <taxon>Bacillota</taxon>
        <taxon>Clostridia</taxon>
        <taxon>Eubacteriales</taxon>
        <taxon>Eubacteriaceae</taxon>
        <taxon>Eubacterium</taxon>
    </lineage>
</organism>
<dbReference type="GO" id="GO:0004559">
    <property type="term" value="F:alpha-mannosidase activity"/>
    <property type="evidence" value="ECO:0007669"/>
    <property type="project" value="InterPro"/>
</dbReference>
<dbReference type="STRING" id="290054.SAMN02745114_00874"/>
<dbReference type="Proteomes" id="UP000190657">
    <property type="component" value="Unassembled WGS sequence"/>
</dbReference>
<dbReference type="GO" id="GO:0030246">
    <property type="term" value="F:carbohydrate binding"/>
    <property type="evidence" value="ECO:0007669"/>
    <property type="project" value="InterPro"/>
</dbReference>
<dbReference type="SUPFAM" id="SSF74650">
    <property type="entry name" value="Galactose mutarotase-like"/>
    <property type="match status" value="1"/>
</dbReference>
<dbReference type="InterPro" id="IPR015341">
    <property type="entry name" value="Glyco_hydro_38_cen"/>
</dbReference>
<dbReference type="Pfam" id="PF17677">
    <property type="entry name" value="Glyco_hydro38C2"/>
    <property type="match status" value="1"/>
</dbReference>